<evidence type="ECO:0000313" key="2">
    <source>
        <dbReference type="Proteomes" id="UP001565242"/>
    </source>
</evidence>
<dbReference type="RefSeq" id="WP_369918495.1">
    <property type="nucleotide sequence ID" value="NZ_JBCLSQ010000017.1"/>
</dbReference>
<dbReference type="Proteomes" id="UP001565242">
    <property type="component" value="Unassembled WGS sequence"/>
</dbReference>
<dbReference type="InterPro" id="IPR046556">
    <property type="entry name" value="DUF6710"/>
</dbReference>
<evidence type="ECO:0000313" key="1">
    <source>
        <dbReference type="EMBL" id="MEY8538291.1"/>
    </source>
</evidence>
<accession>A0ABV4D955</accession>
<protein>
    <submittedName>
        <fullName evidence="1">DUF6710 family protein</fullName>
    </submittedName>
</protein>
<sequence length="241" mass="28623">MFHRKKIKKKNELRLKHYQNLTLNLLKNNTLPLTPEEKINGVNKINKILISGVQQRIFERGVLKNDFSYNHYDHRYFFETYGIVPKCPTCGEIESEENHHSLKNPITFYPNADPLLSFPWNQSRIDTLQYIGFRTGHPFTNHPSNHFSTYFYPINLFLATNGFHSQFSGIYDNGEFATAQQLIDISQFYDHYFFDGNHFRHYICNKIVDTPEDLEIGILYELGRIYLDFELNFKSYYKLKP</sequence>
<comment type="caution">
    <text evidence="1">The sequence shown here is derived from an EMBL/GenBank/DDBJ whole genome shotgun (WGS) entry which is preliminary data.</text>
</comment>
<name>A0ABV4D955_9LACT</name>
<dbReference type="EMBL" id="JBCLSQ010000017">
    <property type="protein sequence ID" value="MEY8538291.1"/>
    <property type="molecule type" value="Genomic_DNA"/>
</dbReference>
<organism evidence="1 2">
    <name type="scientific">Lactococcus muris</name>
    <dbReference type="NCBI Taxonomy" id="2941330"/>
    <lineage>
        <taxon>Bacteria</taxon>
        <taxon>Bacillati</taxon>
        <taxon>Bacillota</taxon>
        <taxon>Bacilli</taxon>
        <taxon>Lactobacillales</taxon>
        <taxon>Streptococcaceae</taxon>
        <taxon>Lactococcus</taxon>
    </lineage>
</organism>
<gene>
    <name evidence="1" type="ORF">AALM99_07535</name>
</gene>
<dbReference type="Pfam" id="PF20457">
    <property type="entry name" value="DUF6710"/>
    <property type="match status" value="1"/>
</dbReference>
<keyword evidence="2" id="KW-1185">Reference proteome</keyword>
<proteinExistence type="predicted"/>
<reference evidence="1 2" key="1">
    <citation type="submission" date="2024-03" db="EMBL/GenBank/DDBJ databases">
        <title>Mouse gut bacterial collection (mGBC) of GemPharmatech.</title>
        <authorList>
            <person name="He Y."/>
            <person name="Dong L."/>
            <person name="Wu D."/>
            <person name="Gao X."/>
            <person name="Lin Z."/>
        </authorList>
    </citation>
    <scope>NUCLEOTIDE SEQUENCE [LARGE SCALE GENOMIC DNA]</scope>
    <source>
        <strain evidence="1 2">20-218</strain>
    </source>
</reference>